<dbReference type="OrthoDB" id="1654473at2"/>
<name>A0A2T4U8V3_9BACI</name>
<dbReference type="GO" id="GO:0005940">
    <property type="term" value="C:septin ring"/>
    <property type="evidence" value="ECO:0007669"/>
    <property type="project" value="InterPro"/>
</dbReference>
<evidence type="ECO:0000256" key="9">
    <source>
        <dbReference type="SAM" id="Coils"/>
    </source>
</evidence>
<comment type="subcellular location">
    <subcellularLocation>
        <location evidence="1">Cell membrane</location>
        <topology evidence="1">Single-pass membrane protein</topology>
    </subcellularLocation>
</comment>
<keyword evidence="2" id="KW-0132">Cell division</keyword>
<keyword evidence="11" id="KW-1185">Reference proteome</keyword>
<gene>
    <name evidence="10" type="ORF">C6Y45_04105</name>
</gene>
<dbReference type="GO" id="GO:0000921">
    <property type="term" value="P:septin ring assembly"/>
    <property type="evidence" value="ECO:0007669"/>
    <property type="project" value="InterPro"/>
</dbReference>
<keyword evidence="7" id="KW-0717">Septation</keyword>
<keyword evidence="6" id="KW-0472">Membrane</keyword>
<dbReference type="Proteomes" id="UP000240509">
    <property type="component" value="Unassembled WGS sequence"/>
</dbReference>
<dbReference type="AlphaFoldDB" id="A0A2T4U8V3"/>
<feature type="coiled-coil region" evidence="9">
    <location>
        <begin position="470"/>
        <end position="497"/>
    </location>
</feature>
<feature type="coiled-coil region" evidence="9">
    <location>
        <begin position="99"/>
        <end position="186"/>
    </location>
</feature>
<organism evidence="10 11">
    <name type="scientific">Alkalicoccus saliphilus</name>
    <dbReference type="NCBI Taxonomy" id="200989"/>
    <lineage>
        <taxon>Bacteria</taxon>
        <taxon>Bacillati</taxon>
        <taxon>Bacillota</taxon>
        <taxon>Bacilli</taxon>
        <taxon>Bacillales</taxon>
        <taxon>Bacillaceae</taxon>
        <taxon>Alkalicoccus</taxon>
    </lineage>
</organism>
<evidence type="ECO:0000256" key="6">
    <source>
        <dbReference type="ARBA" id="ARBA00023136"/>
    </source>
</evidence>
<evidence type="ECO:0008006" key="12">
    <source>
        <dbReference type="Google" id="ProtNLM"/>
    </source>
</evidence>
<dbReference type="RefSeq" id="WP_107583756.1">
    <property type="nucleotide sequence ID" value="NZ_PZJJ01000004.1"/>
</dbReference>
<evidence type="ECO:0000313" key="11">
    <source>
        <dbReference type="Proteomes" id="UP000240509"/>
    </source>
</evidence>
<dbReference type="GO" id="GO:0000917">
    <property type="term" value="P:division septum assembly"/>
    <property type="evidence" value="ECO:0007669"/>
    <property type="project" value="UniProtKB-KW"/>
</dbReference>
<feature type="coiled-coil region" evidence="9">
    <location>
        <begin position="257"/>
        <end position="310"/>
    </location>
</feature>
<feature type="coiled-coil region" evidence="9">
    <location>
        <begin position="377"/>
        <end position="411"/>
    </location>
</feature>
<reference evidence="10 11" key="1">
    <citation type="submission" date="2018-03" db="EMBL/GenBank/DDBJ databases">
        <title>Alkalicoccus saliphilus sp. nov., isolated from a mineral pool.</title>
        <authorList>
            <person name="Zhao B."/>
        </authorList>
    </citation>
    <scope>NUCLEOTIDE SEQUENCE [LARGE SCALE GENOMIC DNA]</scope>
    <source>
        <strain evidence="10 11">6AG</strain>
    </source>
</reference>
<accession>A0A2T4U8V3</accession>
<keyword evidence="5 9" id="KW-0175">Coiled coil</keyword>
<dbReference type="EMBL" id="PZJJ01000004">
    <property type="protein sequence ID" value="PTL39834.1"/>
    <property type="molecule type" value="Genomic_DNA"/>
</dbReference>
<keyword evidence="8" id="KW-0131">Cell cycle</keyword>
<evidence type="ECO:0000256" key="7">
    <source>
        <dbReference type="ARBA" id="ARBA00023210"/>
    </source>
</evidence>
<proteinExistence type="predicted"/>
<evidence type="ECO:0000256" key="8">
    <source>
        <dbReference type="ARBA" id="ARBA00023306"/>
    </source>
</evidence>
<evidence type="ECO:0000256" key="2">
    <source>
        <dbReference type="ARBA" id="ARBA00022618"/>
    </source>
</evidence>
<keyword evidence="3" id="KW-0812">Transmembrane</keyword>
<comment type="caution">
    <text evidence="10">The sequence shown here is derived from an EMBL/GenBank/DDBJ whole genome shotgun (WGS) entry which is preliminary data.</text>
</comment>
<protein>
    <recommendedName>
        <fullName evidence="12">Septation ring formation regulator EzrA</fullName>
    </recommendedName>
</protein>
<evidence type="ECO:0000256" key="4">
    <source>
        <dbReference type="ARBA" id="ARBA00022989"/>
    </source>
</evidence>
<evidence type="ECO:0000313" key="10">
    <source>
        <dbReference type="EMBL" id="PTL39834.1"/>
    </source>
</evidence>
<dbReference type="Pfam" id="PF06160">
    <property type="entry name" value="EzrA"/>
    <property type="match status" value="1"/>
</dbReference>
<evidence type="ECO:0000256" key="5">
    <source>
        <dbReference type="ARBA" id="ARBA00023054"/>
    </source>
</evidence>
<sequence>MNFVIYTIIILLILIVAYGAWSRRQIYRDVDKLGNRKAELLNRPVGEELERVKALKLSGETEERFEQWRGEWDQLVRIQLPYIEEKLFEVEELANKYRFPKAQSEIKETKKALDEIENHIDALIEEVNELVDIEGTNRVESRELTAVYEEIRRRLQVDREELDQAADTIENEMEKVDRKFEAFLQETEEGNYFNAQETLAAIREMLTSMNYMTEAVPERLMYVQRDLPSQVEELDNGLDEMAMSGFPVHLYSSEDLIEGLKERVKEAETSLFDLQLEKAQEIITSVEETLQEMMEKLEQEAVVRNEVEQEFSTQKSRMYQVPEQLQRLVQEQEVVKLRYQLHSSLELEVNDFFARMKSLKADFAALEDAAALKRMTYTDIHNQLEVWKEEITQLEADIEQMYANFNKLRQDELDAEDIIDEDAERVTKVRRALSRSSLPKIPDITLEQVKEAERKLYYAAKLLDSLPIGMEDVRKAVAEADAQTEHAEEAVNKMLEDARMAERVVQYGNRYRTQNDKVNILLLQAEDRFRQGYYEESLELAVAGVEKVEKNVLERIKKDELK</sequence>
<dbReference type="GO" id="GO:0005886">
    <property type="term" value="C:plasma membrane"/>
    <property type="evidence" value="ECO:0007669"/>
    <property type="project" value="UniProtKB-SubCell"/>
</dbReference>
<evidence type="ECO:0000256" key="1">
    <source>
        <dbReference type="ARBA" id="ARBA00004162"/>
    </source>
</evidence>
<dbReference type="InterPro" id="IPR010379">
    <property type="entry name" value="EzrA"/>
</dbReference>
<evidence type="ECO:0000256" key="3">
    <source>
        <dbReference type="ARBA" id="ARBA00022692"/>
    </source>
</evidence>
<keyword evidence="4" id="KW-1133">Transmembrane helix</keyword>